<feature type="region of interest" description="Disordered" evidence="11">
    <location>
        <begin position="259"/>
        <end position="289"/>
    </location>
</feature>
<proteinExistence type="inferred from homology"/>
<keyword evidence="8 12" id="KW-0472">Membrane</keyword>
<dbReference type="GO" id="GO:0000324">
    <property type="term" value="C:fungal-type vacuole"/>
    <property type="evidence" value="ECO:0007669"/>
    <property type="project" value="TreeGrafter"/>
</dbReference>
<reference evidence="13" key="1">
    <citation type="submission" date="2022-11" db="EMBL/GenBank/DDBJ databases">
        <authorList>
            <person name="Petersen C."/>
        </authorList>
    </citation>
    <scope>NUCLEOTIDE SEQUENCE</scope>
    <source>
        <strain evidence="13">IBT 30069</strain>
    </source>
</reference>
<dbReference type="InterPro" id="IPR005282">
    <property type="entry name" value="LC_transporter"/>
</dbReference>
<dbReference type="GO" id="GO:0015293">
    <property type="term" value="F:symporter activity"/>
    <property type="evidence" value="ECO:0007669"/>
    <property type="project" value="UniProtKB-KW"/>
</dbReference>
<dbReference type="AlphaFoldDB" id="A0A9W9FTQ8"/>
<accession>A0A9W9FTQ8</accession>
<protein>
    <recommendedName>
        <fullName evidence="15">Cystinosin</fullName>
    </recommendedName>
</protein>
<dbReference type="SMART" id="SM00679">
    <property type="entry name" value="CTNS"/>
    <property type="match status" value="2"/>
</dbReference>
<dbReference type="InterPro" id="IPR006603">
    <property type="entry name" value="PQ-loop_rpt"/>
</dbReference>
<dbReference type="OrthoDB" id="75720at2759"/>
<feature type="transmembrane region" description="Helical" evidence="12">
    <location>
        <begin position="49"/>
        <end position="68"/>
    </location>
</feature>
<evidence type="ECO:0000256" key="7">
    <source>
        <dbReference type="ARBA" id="ARBA00022989"/>
    </source>
</evidence>
<evidence type="ECO:0000256" key="4">
    <source>
        <dbReference type="ARBA" id="ARBA00022692"/>
    </source>
</evidence>
<evidence type="ECO:0000256" key="5">
    <source>
        <dbReference type="ARBA" id="ARBA00022737"/>
    </source>
</evidence>
<evidence type="ECO:0000256" key="8">
    <source>
        <dbReference type="ARBA" id="ARBA00023136"/>
    </source>
</evidence>
<dbReference type="EMBL" id="JAPQKH010000003">
    <property type="protein sequence ID" value="KAJ5106174.1"/>
    <property type="molecule type" value="Genomic_DNA"/>
</dbReference>
<comment type="catalytic activity">
    <reaction evidence="10">
        <text>L-cystine(out) + H(+)(out) = L-cystine(in) + H(+)(in)</text>
        <dbReference type="Rhea" id="RHEA:66172"/>
        <dbReference type="ChEBI" id="CHEBI:15378"/>
        <dbReference type="ChEBI" id="CHEBI:35491"/>
    </reaction>
    <physiologicalReaction direction="left-to-right" evidence="10">
        <dbReference type="Rhea" id="RHEA:66173"/>
    </physiologicalReaction>
</comment>
<feature type="transmembrane region" description="Helical" evidence="12">
    <location>
        <begin position="155"/>
        <end position="178"/>
    </location>
</feature>
<keyword evidence="9" id="KW-0458">Lysosome</keyword>
<feature type="transmembrane region" description="Helical" evidence="12">
    <location>
        <begin position="234"/>
        <end position="253"/>
    </location>
</feature>
<organism evidence="13 14">
    <name type="scientific">Penicillium angulare</name>
    <dbReference type="NCBI Taxonomy" id="116970"/>
    <lineage>
        <taxon>Eukaryota</taxon>
        <taxon>Fungi</taxon>
        <taxon>Dikarya</taxon>
        <taxon>Ascomycota</taxon>
        <taxon>Pezizomycotina</taxon>
        <taxon>Eurotiomycetes</taxon>
        <taxon>Eurotiomycetidae</taxon>
        <taxon>Eurotiales</taxon>
        <taxon>Aspergillaceae</taxon>
        <taxon>Penicillium</taxon>
    </lineage>
</organism>
<evidence type="ECO:0000256" key="3">
    <source>
        <dbReference type="ARBA" id="ARBA00022448"/>
    </source>
</evidence>
<evidence type="ECO:0000313" key="13">
    <source>
        <dbReference type="EMBL" id="KAJ5106174.1"/>
    </source>
</evidence>
<gene>
    <name evidence="13" type="ORF">N7456_002849</name>
</gene>
<sequence>MPSHQLDVFVRALSRVGCWSASFYPQPISNVKRGSTAGLSIDFPTINTLGFLCYTIYTASFLYSPVIRSQYAARHPLSEEPTVRFNDLAFAVHAVILSLITYSQFWPMIWGLQVSRFQRISKPIAGLFWGSILAPLIVIWVVLSQSPDGGYDPSTWAWIDVIYAFSYIKVVITIFKYVPQAWLNYKRKSTSGWNINQILLDLSGGILSLLQLVLDSSLQNDWSGITGNAVKLFLGNITIISDMIFVVQHYILYRESKSKSRPLPGRRSHTDTDFTTPLLTDESSPAPTR</sequence>
<feature type="transmembrane region" description="Helical" evidence="12">
    <location>
        <begin position="198"/>
        <end position="214"/>
    </location>
</feature>
<name>A0A9W9FTQ8_9EURO</name>
<evidence type="ECO:0000313" key="14">
    <source>
        <dbReference type="Proteomes" id="UP001149165"/>
    </source>
</evidence>
<comment type="similarity">
    <text evidence="2">Belongs to the cystinosin family.</text>
</comment>
<keyword evidence="6" id="KW-0769">Symport</keyword>
<evidence type="ECO:0000256" key="10">
    <source>
        <dbReference type="ARBA" id="ARBA00048473"/>
    </source>
</evidence>
<dbReference type="Proteomes" id="UP001149165">
    <property type="component" value="Unassembled WGS sequence"/>
</dbReference>
<keyword evidence="14" id="KW-1185">Reference proteome</keyword>
<keyword evidence="4 12" id="KW-0812">Transmembrane</keyword>
<evidence type="ECO:0000256" key="2">
    <source>
        <dbReference type="ARBA" id="ARBA00006855"/>
    </source>
</evidence>
<keyword evidence="3" id="KW-0813">Transport</keyword>
<dbReference type="PANTHER" id="PTHR13131">
    <property type="entry name" value="CYSTINOSIN"/>
    <property type="match status" value="1"/>
</dbReference>
<keyword evidence="7 12" id="KW-1133">Transmembrane helix</keyword>
<reference evidence="13" key="2">
    <citation type="journal article" date="2023" name="IMA Fungus">
        <title>Comparative genomic study of the Penicillium genus elucidates a diverse pangenome and 15 lateral gene transfer events.</title>
        <authorList>
            <person name="Petersen C."/>
            <person name="Sorensen T."/>
            <person name="Nielsen M.R."/>
            <person name="Sondergaard T.E."/>
            <person name="Sorensen J.L."/>
            <person name="Fitzpatrick D.A."/>
            <person name="Frisvad J.C."/>
            <person name="Nielsen K.L."/>
        </authorList>
    </citation>
    <scope>NUCLEOTIDE SEQUENCE</scope>
    <source>
        <strain evidence="13">IBT 30069</strain>
    </source>
</reference>
<evidence type="ECO:0008006" key="15">
    <source>
        <dbReference type="Google" id="ProtNLM"/>
    </source>
</evidence>
<dbReference type="PANTHER" id="PTHR13131:SF5">
    <property type="entry name" value="CYSTINOSIN"/>
    <property type="match status" value="1"/>
</dbReference>
<comment type="subcellular location">
    <subcellularLocation>
        <location evidence="1">Lysosome membrane</location>
        <topology evidence="1">Multi-pass membrane protein</topology>
    </subcellularLocation>
</comment>
<dbReference type="FunFam" id="1.20.1280.290:FF:000016">
    <property type="entry name" value="Cystinosin homolog"/>
    <property type="match status" value="1"/>
</dbReference>
<comment type="caution">
    <text evidence="13">The sequence shown here is derived from an EMBL/GenBank/DDBJ whole genome shotgun (WGS) entry which is preliminary data.</text>
</comment>
<evidence type="ECO:0000256" key="9">
    <source>
        <dbReference type="ARBA" id="ARBA00023228"/>
    </source>
</evidence>
<evidence type="ECO:0000256" key="12">
    <source>
        <dbReference type="SAM" id="Phobius"/>
    </source>
</evidence>
<feature type="transmembrane region" description="Helical" evidence="12">
    <location>
        <begin position="124"/>
        <end position="143"/>
    </location>
</feature>
<keyword evidence="5" id="KW-0677">Repeat</keyword>
<dbReference type="Pfam" id="PF04193">
    <property type="entry name" value="PQ-loop"/>
    <property type="match status" value="2"/>
</dbReference>
<evidence type="ECO:0000256" key="1">
    <source>
        <dbReference type="ARBA" id="ARBA00004155"/>
    </source>
</evidence>
<dbReference type="Gene3D" id="1.20.1280.290">
    <property type="match status" value="2"/>
</dbReference>
<dbReference type="GO" id="GO:0015184">
    <property type="term" value="F:L-cystine transmembrane transporter activity"/>
    <property type="evidence" value="ECO:0007669"/>
    <property type="project" value="TreeGrafter"/>
</dbReference>
<evidence type="ECO:0000256" key="6">
    <source>
        <dbReference type="ARBA" id="ARBA00022847"/>
    </source>
</evidence>
<feature type="transmembrane region" description="Helical" evidence="12">
    <location>
        <begin position="88"/>
        <end position="112"/>
    </location>
</feature>
<dbReference type="GO" id="GO:0005774">
    <property type="term" value="C:vacuolar membrane"/>
    <property type="evidence" value="ECO:0007669"/>
    <property type="project" value="TreeGrafter"/>
</dbReference>
<evidence type="ECO:0000256" key="11">
    <source>
        <dbReference type="SAM" id="MobiDB-lite"/>
    </source>
</evidence>